<dbReference type="AlphaFoldDB" id="A0A284RQ18"/>
<accession>A0A284RQ18</accession>
<name>A0A284RQ18_ARMOS</name>
<gene>
    <name evidence="1" type="ORF">ARMOST_14271</name>
</gene>
<sequence length="140" mass="15057">MVLDPLSKSPALPSPSTLAFRRCYVSGEQGYSLWEVLVCKHMAEYCTHSTRILGQRLSPYREVLTSGEQEHGVLSGAVSVELGCTGGYTGRFNTRDGWNVATDIPHGVLGDNVCAAAIYQHLASVVLLEAPPPLTVLVIS</sequence>
<proteinExistence type="predicted"/>
<reference evidence="2" key="1">
    <citation type="journal article" date="2017" name="Nat. Ecol. Evol.">
        <title>Genome expansion and lineage-specific genetic innovations in the forest pathogenic fungi Armillaria.</title>
        <authorList>
            <person name="Sipos G."/>
            <person name="Prasanna A.N."/>
            <person name="Walter M.C."/>
            <person name="O'Connor E."/>
            <person name="Balint B."/>
            <person name="Krizsan K."/>
            <person name="Kiss B."/>
            <person name="Hess J."/>
            <person name="Varga T."/>
            <person name="Slot J."/>
            <person name="Riley R."/>
            <person name="Boka B."/>
            <person name="Rigling D."/>
            <person name="Barry K."/>
            <person name="Lee J."/>
            <person name="Mihaltcheva S."/>
            <person name="LaButti K."/>
            <person name="Lipzen A."/>
            <person name="Waldron R."/>
            <person name="Moloney N.M."/>
            <person name="Sperisen C."/>
            <person name="Kredics L."/>
            <person name="Vagvoelgyi C."/>
            <person name="Patrignani A."/>
            <person name="Fitzpatrick D."/>
            <person name="Nagy I."/>
            <person name="Doyle S."/>
            <person name="Anderson J.B."/>
            <person name="Grigoriev I.V."/>
            <person name="Gueldener U."/>
            <person name="Muensterkoetter M."/>
            <person name="Nagy L.G."/>
        </authorList>
    </citation>
    <scope>NUCLEOTIDE SEQUENCE [LARGE SCALE GENOMIC DNA]</scope>
    <source>
        <strain evidence="2">C18/9</strain>
    </source>
</reference>
<dbReference type="OrthoDB" id="10483895at2759"/>
<protein>
    <submittedName>
        <fullName evidence="1">Uncharacterized protein</fullName>
    </submittedName>
</protein>
<organism evidence="1 2">
    <name type="scientific">Armillaria ostoyae</name>
    <name type="common">Armillaria root rot fungus</name>
    <dbReference type="NCBI Taxonomy" id="47428"/>
    <lineage>
        <taxon>Eukaryota</taxon>
        <taxon>Fungi</taxon>
        <taxon>Dikarya</taxon>
        <taxon>Basidiomycota</taxon>
        <taxon>Agaricomycotina</taxon>
        <taxon>Agaricomycetes</taxon>
        <taxon>Agaricomycetidae</taxon>
        <taxon>Agaricales</taxon>
        <taxon>Marasmiineae</taxon>
        <taxon>Physalacriaceae</taxon>
        <taxon>Armillaria</taxon>
    </lineage>
</organism>
<keyword evidence="2" id="KW-1185">Reference proteome</keyword>
<dbReference type="Proteomes" id="UP000219338">
    <property type="component" value="Unassembled WGS sequence"/>
</dbReference>
<evidence type="ECO:0000313" key="2">
    <source>
        <dbReference type="Proteomes" id="UP000219338"/>
    </source>
</evidence>
<dbReference type="EMBL" id="FUEG01000013">
    <property type="protein sequence ID" value="SJL10876.1"/>
    <property type="molecule type" value="Genomic_DNA"/>
</dbReference>
<evidence type="ECO:0000313" key="1">
    <source>
        <dbReference type="EMBL" id="SJL10876.1"/>
    </source>
</evidence>